<feature type="compositionally biased region" description="Basic and acidic residues" evidence="1">
    <location>
        <begin position="1"/>
        <end position="13"/>
    </location>
</feature>
<evidence type="ECO:0000313" key="3">
    <source>
        <dbReference type="EMBL" id="TWJ33482.1"/>
    </source>
</evidence>
<keyword evidence="4" id="KW-1185">Reference proteome</keyword>
<dbReference type="Pfam" id="PF03203">
    <property type="entry name" value="MerC"/>
    <property type="match status" value="1"/>
</dbReference>
<keyword evidence="2" id="KW-0472">Membrane</keyword>
<comment type="caution">
    <text evidence="3">The sequence shown here is derived from an EMBL/GenBank/DDBJ whole genome shotgun (WGS) entry which is preliminary data.</text>
</comment>
<dbReference type="AlphaFoldDB" id="A0A562WTZ7"/>
<feature type="transmembrane region" description="Helical" evidence="2">
    <location>
        <begin position="95"/>
        <end position="114"/>
    </location>
</feature>
<dbReference type="EMBL" id="VLLN01000001">
    <property type="protein sequence ID" value="TWJ33482.1"/>
    <property type="molecule type" value="Genomic_DNA"/>
</dbReference>
<feature type="transmembrane region" description="Helical" evidence="2">
    <location>
        <begin position="67"/>
        <end position="88"/>
    </location>
</feature>
<proteinExistence type="predicted"/>
<dbReference type="OrthoDB" id="5521642at2"/>
<reference evidence="3 4" key="1">
    <citation type="submission" date="2019-07" db="EMBL/GenBank/DDBJ databases">
        <title>Genomic Encyclopedia of Archaeal and Bacterial Type Strains, Phase II (KMG-II): from individual species to whole genera.</title>
        <authorList>
            <person name="Goeker M."/>
        </authorList>
    </citation>
    <scope>NUCLEOTIDE SEQUENCE [LARGE SCALE GENOMIC DNA]</scope>
    <source>
        <strain evidence="3 4">ATCC BAA-1139</strain>
    </source>
</reference>
<evidence type="ECO:0008006" key="5">
    <source>
        <dbReference type="Google" id="ProtNLM"/>
    </source>
</evidence>
<evidence type="ECO:0000256" key="1">
    <source>
        <dbReference type="SAM" id="MobiDB-lite"/>
    </source>
</evidence>
<organism evidence="3 4">
    <name type="scientific">Geobacter argillaceus</name>
    <dbReference type="NCBI Taxonomy" id="345631"/>
    <lineage>
        <taxon>Bacteria</taxon>
        <taxon>Pseudomonadati</taxon>
        <taxon>Thermodesulfobacteriota</taxon>
        <taxon>Desulfuromonadia</taxon>
        <taxon>Geobacterales</taxon>
        <taxon>Geobacteraceae</taxon>
        <taxon>Geobacter</taxon>
    </lineage>
</organism>
<sequence length="159" mass="16554">MPRSEHLPAKEEAAGSATTDAGRTGWRGTVAMLPGIGLALLPKLTCPACWPAYAGVFSSLGLGFVNYSLYLLPLTALFLIPAVVSLGLRAKNRRGYGPLTMGTVAALILLIGKFLFASEAALYAGIALLTSASLWNSWPLRKEGSGSCPACASWNGGVK</sequence>
<protein>
    <recommendedName>
        <fullName evidence="5">MerC mercury resistance protein</fullName>
    </recommendedName>
</protein>
<keyword evidence="2" id="KW-0812">Transmembrane</keyword>
<dbReference type="RefSeq" id="WP_145017092.1">
    <property type="nucleotide sequence ID" value="NZ_VLLN01000001.1"/>
</dbReference>
<dbReference type="Proteomes" id="UP000319449">
    <property type="component" value="Unassembled WGS sequence"/>
</dbReference>
<name>A0A562WTZ7_9BACT</name>
<gene>
    <name evidence="3" type="ORF">JN12_00156</name>
</gene>
<feature type="region of interest" description="Disordered" evidence="1">
    <location>
        <begin position="1"/>
        <end position="22"/>
    </location>
</feature>
<keyword evidence="2" id="KW-1133">Transmembrane helix</keyword>
<dbReference type="GO" id="GO:0015097">
    <property type="term" value="F:mercury ion transmembrane transporter activity"/>
    <property type="evidence" value="ECO:0007669"/>
    <property type="project" value="InterPro"/>
</dbReference>
<evidence type="ECO:0000313" key="4">
    <source>
        <dbReference type="Proteomes" id="UP000319449"/>
    </source>
</evidence>
<evidence type="ECO:0000256" key="2">
    <source>
        <dbReference type="SAM" id="Phobius"/>
    </source>
</evidence>
<dbReference type="InterPro" id="IPR004891">
    <property type="entry name" value="Mercury-R_MerC"/>
</dbReference>
<dbReference type="GO" id="GO:0016020">
    <property type="term" value="C:membrane"/>
    <property type="evidence" value="ECO:0007669"/>
    <property type="project" value="InterPro"/>
</dbReference>
<accession>A0A562WTZ7</accession>